<keyword evidence="5 8" id="KW-0963">Cytoplasm</keyword>
<dbReference type="InterPro" id="IPR022896">
    <property type="entry name" value="TrioseP_Isoase_bac/euk"/>
</dbReference>
<dbReference type="GO" id="GO:0004807">
    <property type="term" value="F:triose-phosphate isomerase activity"/>
    <property type="evidence" value="ECO:0007669"/>
    <property type="project" value="UniProtKB-UniRule"/>
</dbReference>
<dbReference type="UniPathway" id="UPA00138"/>
<keyword evidence="7 8" id="KW-0413">Isomerase</keyword>
<feature type="binding site" evidence="8">
    <location>
        <begin position="237"/>
        <end position="238"/>
    </location>
    <ligand>
        <name>substrate</name>
    </ligand>
</feature>
<comment type="pathway">
    <text evidence="2">Carbohydrate metabolism; erythritol degradation.</text>
</comment>
<proteinExistence type="inferred from homology"/>
<evidence type="ECO:0000256" key="4">
    <source>
        <dbReference type="ARBA" id="ARBA00022432"/>
    </source>
</evidence>
<comment type="subunit">
    <text evidence="8 9">Homodimer.</text>
</comment>
<evidence type="ECO:0000256" key="5">
    <source>
        <dbReference type="ARBA" id="ARBA00022490"/>
    </source>
</evidence>
<dbReference type="InterPro" id="IPR035990">
    <property type="entry name" value="TIM_sf"/>
</dbReference>
<dbReference type="FunFam" id="3.20.20.70:FF:000016">
    <property type="entry name" value="Triosephosphate isomerase"/>
    <property type="match status" value="1"/>
</dbReference>
<comment type="function">
    <text evidence="8">Involved in the gluconeogenesis. Catalyzes stereospecifically the conversion of dihydroxyacetone phosphate (DHAP) to D-glyceraldehyde-3-phosphate (G3P).</text>
</comment>
<dbReference type="Pfam" id="PF00121">
    <property type="entry name" value="TIM"/>
    <property type="match status" value="1"/>
</dbReference>
<dbReference type="PANTHER" id="PTHR21139:SF42">
    <property type="entry name" value="TRIOSEPHOSPHATE ISOMERASE"/>
    <property type="match status" value="1"/>
</dbReference>
<evidence type="ECO:0000256" key="8">
    <source>
        <dbReference type="HAMAP-Rule" id="MF_00147"/>
    </source>
</evidence>
<dbReference type="EMBL" id="SMRS01000010">
    <property type="protein sequence ID" value="KAA0873680.1"/>
    <property type="molecule type" value="Genomic_DNA"/>
</dbReference>
<dbReference type="RefSeq" id="WP_149391792.1">
    <property type="nucleotide sequence ID" value="NZ_SMRS01000010.1"/>
</dbReference>
<keyword evidence="11" id="KW-1185">Reference proteome</keyword>
<dbReference type="NCBIfam" id="TIGR00419">
    <property type="entry name" value="tim"/>
    <property type="match status" value="1"/>
</dbReference>
<dbReference type="OrthoDB" id="9809429at2"/>
<dbReference type="GO" id="GO:0019563">
    <property type="term" value="P:glycerol catabolic process"/>
    <property type="evidence" value="ECO:0007669"/>
    <property type="project" value="TreeGrafter"/>
</dbReference>
<dbReference type="Gene3D" id="3.20.20.70">
    <property type="entry name" value="Aldolase class I"/>
    <property type="match status" value="1"/>
</dbReference>
<dbReference type="PROSITE" id="PS51440">
    <property type="entry name" value="TIM_2"/>
    <property type="match status" value="1"/>
</dbReference>
<dbReference type="SUPFAM" id="SSF51351">
    <property type="entry name" value="Triosephosphate isomerase (TIM)"/>
    <property type="match status" value="1"/>
</dbReference>
<keyword evidence="6 8" id="KW-0324">Glycolysis</keyword>
<dbReference type="InterPro" id="IPR013785">
    <property type="entry name" value="Aldolase_TIM"/>
</dbReference>
<dbReference type="PANTHER" id="PTHR21139">
    <property type="entry name" value="TRIOSEPHOSPHATE ISOMERASE"/>
    <property type="match status" value="1"/>
</dbReference>
<comment type="subcellular location">
    <subcellularLocation>
        <location evidence="8 9">Cytoplasm</location>
    </subcellularLocation>
</comment>
<dbReference type="EC" id="5.3.1.1" evidence="8 9"/>
<organism evidence="10 11">
    <name type="scientific">Nitrincola tapanii</name>
    <dbReference type="NCBI Taxonomy" id="1708751"/>
    <lineage>
        <taxon>Bacteria</taxon>
        <taxon>Pseudomonadati</taxon>
        <taxon>Pseudomonadota</taxon>
        <taxon>Gammaproteobacteria</taxon>
        <taxon>Oceanospirillales</taxon>
        <taxon>Oceanospirillaceae</taxon>
        <taxon>Nitrincola</taxon>
    </lineage>
</organism>
<dbReference type="GO" id="GO:0046166">
    <property type="term" value="P:glyceraldehyde-3-phosphate biosynthetic process"/>
    <property type="evidence" value="ECO:0007669"/>
    <property type="project" value="TreeGrafter"/>
</dbReference>
<evidence type="ECO:0000256" key="6">
    <source>
        <dbReference type="ARBA" id="ARBA00023152"/>
    </source>
</evidence>
<evidence type="ECO:0000313" key="11">
    <source>
        <dbReference type="Proteomes" id="UP000325302"/>
    </source>
</evidence>
<dbReference type="GO" id="GO:0006096">
    <property type="term" value="P:glycolytic process"/>
    <property type="evidence" value="ECO:0007669"/>
    <property type="project" value="UniProtKB-UniRule"/>
</dbReference>
<feature type="active site" description="Proton acceptor" evidence="8">
    <location>
        <position position="170"/>
    </location>
</feature>
<dbReference type="CDD" id="cd00311">
    <property type="entry name" value="TIM"/>
    <property type="match status" value="1"/>
</dbReference>
<dbReference type="HAMAP" id="MF_00147_B">
    <property type="entry name" value="TIM_B"/>
    <property type="match status" value="1"/>
</dbReference>
<evidence type="ECO:0000313" key="10">
    <source>
        <dbReference type="EMBL" id="KAA0873680.1"/>
    </source>
</evidence>
<protein>
    <recommendedName>
        <fullName evidence="8 9">Triosephosphate isomerase</fullName>
        <shortName evidence="8">TIM</shortName>
        <shortName evidence="8">TPI</shortName>
        <ecNumber evidence="8 9">5.3.1.1</ecNumber>
    </recommendedName>
    <alternativeName>
        <fullName evidence="8">Triose-phosphate isomerase</fullName>
    </alternativeName>
</protein>
<keyword evidence="4 8" id="KW-0312">Gluconeogenesis</keyword>
<evidence type="ECO:0000256" key="7">
    <source>
        <dbReference type="ARBA" id="ARBA00023235"/>
    </source>
</evidence>
<comment type="pathway">
    <text evidence="8 9">Carbohydrate biosynthesis; gluconeogenesis.</text>
</comment>
<gene>
    <name evidence="8" type="primary">tpiA</name>
    <name evidence="10" type="ORF">E1H14_12345</name>
</gene>
<evidence type="ECO:0000256" key="9">
    <source>
        <dbReference type="RuleBase" id="RU363013"/>
    </source>
</evidence>
<reference evidence="10 11" key="1">
    <citation type="submission" date="2019-03" db="EMBL/GenBank/DDBJ databases">
        <title>Nitrincola sp. nov. isolated from an Indian soda lake.</title>
        <authorList>
            <person name="Joshi A."/>
            <person name="Thite S.V."/>
            <person name="Joseph N."/>
            <person name="Dhotre D."/>
            <person name="Moorthy M."/>
            <person name="Shouche Y.S."/>
        </authorList>
    </citation>
    <scope>NUCLEOTIDE SEQUENCE [LARGE SCALE GENOMIC DNA]</scope>
    <source>
        <strain evidence="10 11">MEB193</strain>
    </source>
</reference>
<comment type="catalytic activity">
    <reaction evidence="8 9">
        <text>D-glyceraldehyde 3-phosphate = dihydroxyacetone phosphate</text>
        <dbReference type="Rhea" id="RHEA:18585"/>
        <dbReference type="ChEBI" id="CHEBI:57642"/>
        <dbReference type="ChEBI" id="CHEBI:59776"/>
        <dbReference type="EC" id="5.3.1.1"/>
    </reaction>
</comment>
<dbReference type="GO" id="GO:0005829">
    <property type="term" value="C:cytosol"/>
    <property type="evidence" value="ECO:0007669"/>
    <property type="project" value="TreeGrafter"/>
</dbReference>
<accession>A0A5A9VYS3</accession>
<dbReference type="InterPro" id="IPR000652">
    <property type="entry name" value="Triosephosphate_isomerase"/>
</dbReference>
<evidence type="ECO:0000256" key="1">
    <source>
        <dbReference type="ARBA" id="ARBA00004680"/>
    </source>
</evidence>
<dbReference type="GO" id="GO:0006094">
    <property type="term" value="P:gluconeogenesis"/>
    <property type="evidence" value="ECO:0007669"/>
    <property type="project" value="UniProtKB-UniRule"/>
</dbReference>
<feature type="binding site" evidence="8">
    <location>
        <position position="216"/>
    </location>
    <ligand>
        <name>substrate</name>
    </ligand>
</feature>
<name>A0A5A9VYS3_9GAMM</name>
<dbReference type="Proteomes" id="UP000325302">
    <property type="component" value="Unassembled WGS sequence"/>
</dbReference>
<evidence type="ECO:0000256" key="3">
    <source>
        <dbReference type="ARBA" id="ARBA00007422"/>
    </source>
</evidence>
<feature type="active site" description="Electrophile" evidence="8">
    <location>
        <position position="98"/>
    </location>
</feature>
<comment type="caution">
    <text evidence="10">The sequence shown here is derived from an EMBL/GenBank/DDBJ whole genome shotgun (WGS) entry which is preliminary data.</text>
</comment>
<dbReference type="InterPro" id="IPR020861">
    <property type="entry name" value="Triosephosphate_isomerase_AS"/>
</dbReference>
<evidence type="ECO:0000256" key="2">
    <source>
        <dbReference type="ARBA" id="ARBA00004939"/>
    </source>
</evidence>
<feature type="binding site" evidence="8">
    <location>
        <begin position="9"/>
        <end position="11"/>
    </location>
    <ligand>
        <name>substrate</name>
    </ligand>
</feature>
<comment type="pathway">
    <text evidence="1 8 9">Carbohydrate degradation; glycolysis; D-glyceraldehyde 3-phosphate from glycerone phosphate: step 1/1.</text>
</comment>
<dbReference type="UniPathway" id="UPA00109">
    <property type="reaction ID" value="UER00189"/>
</dbReference>
<dbReference type="AlphaFoldDB" id="A0A5A9VYS3"/>
<sequence length="260" mass="28022">MRKLLVAANWKMNGRLEQNRALLQSLKNNGLLELNHEVDVLIIPPACYLSQVSQELVGTQVKLGAQNICSWLQDGAFTGEMNAQMMVDLNVSHVLVGHSERRAFCAESDELVAEKTKACLVSGLVPLVCVGETLDEREQGLLQAVLSRQVLTVAKSLDEEALSKVVWAYEPVWAIGTGLTATPEQAQEVHAFIRSLLATVMGQVAADKLHILYGGSVKANNAVELFAQKDIDGGLIGGASLSASDFLGICNAAKKREQVS</sequence>
<comment type="similarity">
    <text evidence="3 8 9">Belongs to the triosephosphate isomerase family.</text>
</comment>
<feature type="binding site" evidence="8">
    <location>
        <position position="176"/>
    </location>
    <ligand>
        <name>substrate</name>
    </ligand>
</feature>
<dbReference type="PROSITE" id="PS00171">
    <property type="entry name" value="TIM_1"/>
    <property type="match status" value="1"/>
</dbReference>